<comment type="caution">
    <text evidence="1">The sequence shown here is derived from an EMBL/GenBank/DDBJ whole genome shotgun (WGS) entry which is preliminary data.</text>
</comment>
<protein>
    <submittedName>
        <fullName evidence="1">Competence-specific sigma factor ComX</fullName>
    </submittedName>
</protein>
<dbReference type="EMBL" id="JXJX01000015">
    <property type="protein sequence ID" value="PCS05376.1"/>
    <property type="molecule type" value="Genomic_DNA"/>
</dbReference>
<name>A0A2A5RVV7_9LACT</name>
<proteinExistence type="predicted"/>
<dbReference type="OrthoDB" id="1767844at2"/>
<keyword evidence="2" id="KW-1185">Reference proteome</keyword>
<evidence type="ECO:0000313" key="1">
    <source>
        <dbReference type="EMBL" id="PCS05376.1"/>
    </source>
</evidence>
<dbReference type="Proteomes" id="UP000242246">
    <property type="component" value="Unassembled WGS sequence"/>
</dbReference>
<evidence type="ECO:0000313" key="2">
    <source>
        <dbReference type="Proteomes" id="UP000242246"/>
    </source>
</evidence>
<sequence>MDSIEMMLQNIEPIIMNCSKTTRIPSWELDDYMQEGMIIALEMYQNRHNINNGNAFNFYVYFKVRYSCYLIDSFRKANAYKRKFDQPLYCEISEAFNLYDHHQNVADNVCYQLLQVEILEILTPDEADLFMTLKNGGKVERNKKYRLKKKIIDYLKDML</sequence>
<accession>A0A2A5RVV7</accession>
<gene>
    <name evidence="1" type="ORF">RU87_GL000559</name>
</gene>
<dbReference type="AlphaFoldDB" id="A0A2A5RVV7"/>
<organism evidence="1 2">
    <name type="scientific">Pseudolactococcus plantarum</name>
    <dbReference type="NCBI Taxonomy" id="1365"/>
    <lineage>
        <taxon>Bacteria</taxon>
        <taxon>Bacillati</taxon>
        <taxon>Bacillota</taxon>
        <taxon>Bacilli</taxon>
        <taxon>Lactobacillales</taxon>
        <taxon>Streptococcaceae</taxon>
        <taxon>Pseudolactococcus</taxon>
    </lineage>
</organism>
<reference evidence="1 2" key="1">
    <citation type="submission" date="2014-12" db="EMBL/GenBank/DDBJ databases">
        <title>Draft genome sequences of 10 type strains of Lactococcus.</title>
        <authorList>
            <person name="Sun Z."/>
            <person name="Zhong Z."/>
            <person name="Liu W."/>
            <person name="Zhang W."/>
            <person name="Zhang H."/>
        </authorList>
    </citation>
    <scope>NUCLEOTIDE SEQUENCE [LARGE SCALE GENOMIC DNA]</scope>
    <source>
        <strain evidence="1 2">DSM 20686</strain>
    </source>
</reference>